<dbReference type="EMBL" id="CP029449">
    <property type="protein sequence ID" value="AWL70673.1"/>
    <property type="molecule type" value="Genomic_DNA"/>
</dbReference>
<evidence type="ECO:0000313" key="1">
    <source>
        <dbReference type="EMBL" id="AWL70673.1"/>
    </source>
</evidence>
<dbReference type="AlphaFoldDB" id="A0AB33FZV1"/>
<dbReference type="RefSeq" id="WP_049193136.1">
    <property type="nucleotide sequence ID" value="NZ_CADDTT010000054.1"/>
</dbReference>
<sequence>MTWLSTNSVPLLFLLVIAGLGSWGAYTQQRAERLAQDNQQLTRQRDTAQFILGNQQRAMTLFNAIAEATHEEKSQNTQHMETVRVIVRQELEAVPAAAVRVPAAVADRVRNAAADIRGAPADRRQP</sequence>
<gene>
    <name evidence="1" type="ORF">DKC05_24995</name>
</gene>
<dbReference type="Proteomes" id="UP000245399">
    <property type="component" value="Chromosome"/>
</dbReference>
<protein>
    <recommendedName>
        <fullName evidence="3">DUF2570 domain-containing protein</fullName>
    </recommendedName>
</protein>
<proteinExistence type="predicted"/>
<organism evidence="1 2">
    <name type="scientific">Serratia marcescens</name>
    <dbReference type="NCBI Taxonomy" id="615"/>
    <lineage>
        <taxon>Bacteria</taxon>
        <taxon>Pseudomonadati</taxon>
        <taxon>Pseudomonadota</taxon>
        <taxon>Gammaproteobacteria</taxon>
        <taxon>Enterobacterales</taxon>
        <taxon>Yersiniaceae</taxon>
        <taxon>Serratia</taxon>
    </lineage>
</organism>
<reference evidence="1 2" key="1">
    <citation type="submission" date="2018-05" db="EMBL/GenBank/DDBJ databases">
        <title>Klebsiella quasipneumonaiae provides a window into carbapenemase gene transfer, plasmid rearrangements and nosocomial acquisition from the hospital environment.</title>
        <authorList>
            <person name="Mathers A.J."/>
            <person name="Vegesana K."/>
            <person name="Stoesser N."/>
            <person name="Crook D."/>
            <person name="Vaughan A."/>
            <person name="Barry K."/>
            <person name="Parikh H."/>
            <person name="Sebra R."/>
            <person name="Kotay S."/>
            <person name="Walker A.S."/>
            <person name="Sheppard A.E."/>
        </authorList>
    </citation>
    <scope>NUCLEOTIDE SEQUENCE [LARGE SCALE GENOMIC DNA]</scope>
    <source>
        <strain evidence="1 2">CAV1761</strain>
    </source>
</reference>
<evidence type="ECO:0000313" key="2">
    <source>
        <dbReference type="Proteomes" id="UP000245399"/>
    </source>
</evidence>
<evidence type="ECO:0008006" key="3">
    <source>
        <dbReference type="Google" id="ProtNLM"/>
    </source>
</evidence>
<accession>A0AB33FZV1</accession>
<name>A0AB33FZV1_SERMA</name>